<accession>A0ACA9P6N2</accession>
<keyword evidence="2" id="KW-1185">Reference proteome</keyword>
<gene>
    <name evidence="1" type="ORF">SCALOS_LOCUS10231</name>
</gene>
<evidence type="ECO:0000313" key="2">
    <source>
        <dbReference type="Proteomes" id="UP000789860"/>
    </source>
</evidence>
<feature type="non-terminal residue" evidence="1">
    <location>
        <position position="1"/>
    </location>
</feature>
<comment type="caution">
    <text evidence="1">The sequence shown here is derived from an EMBL/GenBank/DDBJ whole genome shotgun (WGS) entry which is preliminary data.</text>
</comment>
<organism evidence="1 2">
    <name type="scientific">Scutellospora calospora</name>
    <dbReference type="NCBI Taxonomy" id="85575"/>
    <lineage>
        <taxon>Eukaryota</taxon>
        <taxon>Fungi</taxon>
        <taxon>Fungi incertae sedis</taxon>
        <taxon>Mucoromycota</taxon>
        <taxon>Glomeromycotina</taxon>
        <taxon>Glomeromycetes</taxon>
        <taxon>Diversisporales</taxon>
        <taxon>Gigasporaceae</taxon>
        <taxon>Scutellospora</taxon>
    </lineage>
</organism>
<sequence length="96" mass="10596">GYGVSYSGASYKFTILDTSGVSRANQVAQYPQSAYQSLQTPYSLFGLGRTNNYIDLLFAGSTRNQTLYYTSYSGVIPNSQLIIIPYQPPNVYDPTT</sequence>
<protein>
    <submittedName>
        <fullName evidence="1">7154_t:CDS:1</fullName>
    </submittedName>
</protein>
<name>A0ACA9P6N2_9GLOM</name>
<dbReference type="Proteomes" id="UP000789860">
    <property type="component" value="Unassembled WGS sequence"/>
</dbReference>
<reference evidence="1" key="1">
    <citation type="submission" date="2021-06" db="EMBL/GenBank/DDBJ databases">
        <authorList>
            <person name="Kallberg Y."/>
            <person name="Tangrot J."/>
            <person name="Rosling A."/>
        </authorList>
    </citation>
    <scope>NUCLEOTIDE SEQUENCE</scope>
    <source>
        <strain evidence="1">AU212A</strain>
    </source>
</reference>
<dbReference type="EMBL" id="CAJVPM010036765">
    <property type="protein sequence ID" value="CAG8693654.1"/>
    <property type="molecule type" value="Genomic_DNA"/>
</dbReference>
<proteinExistence type="predicted"/>
<evidence type="ECO:0000313" key="1">
    <source>
        <dbReference type="EMBL" id="CAG8693654.1"/>
    </source>
</evidence>
<feature type="non-terminal residue" evidence="1">
    <location>
        <position position="96"/>
    </location>
</feature>